<sequence length="785" mass="88877">MNSQRLSEIEAEILAVESAIDKTYAKLREHFYVSSSPKTSTPKAATLQPQSTIPSSLNESTLVKELSKPKIEILPFEGDPIHYTQFIRQFNSRVANICDSPDEKISYLLQYIRGEARKIVQRRYGEEEYVAQSYIKKATQWPNVKPGDISALDNFGIFLRECHYAVGSIASTTILEYPENIKKLSQKLPQPMQDRWRSHAYKKKEKGLKVTFETLVDFVQREARILTDPIYGKNSLPENPPRKKATVHNIASSTSTVPAYQPRHNPANQTPSVTPVPESSCLYQENHTISKCTQFINKSTEERREFAKARRLCFNCLKGSHRAQECRNPGRWRHCAKKHHTLLHQLRESAPVGNAVLSTGTGDSDHKAFFQLLPVHVMSNGRTIETEALLDSASQMTIIKESLAFDLGLNGETCALTVNTLNSSSHVKSKNVSFLVKSESAPPLNIRNAKTLPVNKFQCSEQRLNPEWFHCQNLGIPNVITPSEVGLLIGVDQPEAHIQYGIRRGSKDQPIAVQTYLGWSLIGTDSHLSQSSPLSVNLLSVSDQSLEQFWSTETFGVSYQYSNPFLTEDRKAEAMLDKSKKLVNGNYEVGMLWKSEKSTLPNNLEMAKDRYRLLNKRFEKDRNFEEKYRGIMRDNISRGYARKLTPEEAGLCSQRTWYLPHHAVTNTQKGKLRLVYDAAATYKGVSLNKALMTGPDLLNSLFGVIQRFRLYEIAMVADIEQMFMQVHVPSSDADSLRFLYSEDNNPDAFEVYQMTSHIFGAKDSPACANYALRRTAQDHACTFIQ</sequence>
<keyword evidence="2" id="KW-1185">Reference proteome</keyword>
<dbReference type="STRING" id="7574.A0A1S3J6Z4"/>
<dbReference type="SUPFAM" id="SSF56672">
    <property type="entry name" value="DNA/RNA polymerases"/>
    <property type="match status" value="1"/>
</dbReference>
<dbReference type="Proteomes" id="UP000085678">
    <property type="component" value="Unplaced"/>
</dbReference>
<name>A0A1S3J6Z4_LINAN</name>
<dbReference type="InParanoid" id="A0A1S3J6Z4"/>
<reference evidence="3" key="1">
    <citation type="submission" date="2025-08" db="UniProtKB">
        <authorList>
            <consortium name="RefSeq"/>
        </authorList>
    </citation>
    <scope>IDENTIFICATION</scope>
    <source>
        <tissue evidence="3">Gonads</tissue>
    </source>
</reference>
<dbReference type="RefSeq" id="XP_013406078.1">
    <property type="nucleotide sequence ID" value="XM_013550624.1"/>
</dbReference>
<feature type="region of interest" description="Disordered" evidence="1">
    <location>
        <begin position="256"/>
        <end position="276"/>
    </location>
</feature>
<protein>
    <submittedName>
        <fullName evidence="3">Uncharacterized protein LOC106170651</fullName>
    </submittedName>
</protein>
<dbReference type="OMA" id="SCANANM"/>
<evidence type="ECO:0000313" key="2">
    <source>
        <dbReference type="Proteomes" id="UP000085678"/>
    </source>
</evidence>
<accession>A0A1S3J6Z4</accession>
<dbReference type="AlphaFoldDB" id="A0A1S3J6Z4"/>
<dbReference type="KEGG" id="lak:106170651"/>
<dbReference type="OrthoDB" id="6283332at2759"/>
<dbReference type="PANTHER" id="PTHR47331:SF1">
    <property type="entry name" value="GAG-LIKE PROTEIN"/>
    <property type="match status" value="1"/>
</dbReference>
<dbReference type="InterPro" id="IPR043502">
    <property type="entry name" value="DNA/RNA_pol_sf"/>
</dbReference>
<evidence type="ECO:0000313" key="3">
    <source>
        <dbReference type="RefSeq" id="XP_013406078.1"/>
    </source>
</evidence>
<dbReference type="PANTHER" id="PTHR47331">
    <property type="entry name" value="PHD-TYPE DOMAIN-CONTAINING PROTEIN"/>
    <property type="match status" value="1"/>
</dbReference>
<gene>
    <name evidence="3" type="primary">LOC106170651</name>
</gene>
<dbReference type="GeneID" id="106170651"/>
<organism evidence="2 3">
    <name type="scientific">Lingula anatina</name>
    <name type="common">Brachiopod</name>
    <name type="synonym">Lingula unguis</name>
    <dbReference type="NCBI Taxonomy" id="7574"/>
    <lineage>
        <taxon>Eukaryota</taxon>
        <taxon>Metazoa</taxon>
        <taxon>Spiralia</taxon>
        <taxon>Lophotrochozoa</taxon>
        <taxon>Brachiopoda</taxon>
        <taxon>Linguliformea</taxon>
        <taxon>Lingulata</taxon>
        <taxon>Lingulida</taxon>
        <taxon>Linguloidea</taxon>
        <taxon>Lingulidae</taxon>
        <taxon>Lingula</taxon>
    </lineage>
</organism>
<proteinExistence type="predicted"/>
<evidence type="ECO:0000256" key="1">
    <source>
        <dbReference type="SAM" id="MobiDB-lite"/>
    </source>
</evidence>